<dbReference type="EMBL" id="JAGKQH010000001">
    <property type="protein sequence ID" value="KAG6607272.1"/>
    <property type="molecule type" value="Genomic_DNA"/>
</dbReference>
<sequence>MIRGGNRGSAVQLCLENPVKSGLPPAAQFPPPRTETYAAAQFALHAPRRPPTYPIFFLSSDFLRHRHSLFFLLLYVAAPLRLVSPPYRNSTSSCVSTFSRRKTLRVYDQSLKKY</sequence>
<dbReference type="AlphaFoldDB" id="A0AAV6P693"/>
<organism evidence="1 2">
    <name type="scientific">Cucurbita argyrosperma subsp. sororia</name>
    <dbReference type="NCBI Taxonomy" id="37648"/>
    <lineage>
        <taxon>Eukaryota</taxon>
        <taxon>Viridiplantae</taxon>
        <taxon>Streptophyta</taxon>
        <taxon>Embryophyta</taxon>
        <taxon>Tracheophyta</taxon>
        <taxon>Spermatophyta</taxon>
        <taxon>Magnoliopsida</taxon>
        <taxon>eudicotyledons</taxon>
        <taxon>Gunneridae</taxon>
        <taxon>Pentapetalae</taxon>
        <taxon>rosids</taxon>
        <taxon>fabids</taxon>
        <taxon>Cucurbitales</taxon>
        <taxon>Cucurbitaceae</taxon>
        <taxon>Cucurbiteae</taxon>
        <taxon>Cucurbita</taxon>
    </lineage>
</organism>
<evidence type="ECO:0000313" key="2">
    <source>
        <dbReference type="Proteomes" id="UP000685013"/>
    </source>
</evidence>
<dbReference type="Proteomes" id="UP000685013">
    <property type="component" value="Chromosome 1"/>
</dbReference>
<feature type="non-terminal residue" evidence="1">
    <location>
        <position position="1"/>
    </location>
</feature>
<evidence type="ECO:0000313" key="1">
    <source>
        <dbReference type="EMBL" id="KAG6607272.1"/>
    </source>
</evidence>
<comment type="caution">
    <text evidence="1">The sequence shown here is derived from an EMBL/GenBank/DDBJ whole genome shotgun (WGS) entry which is preliminary data.</text>
</comment>
<accession>A0AAV6P693</accession>
<keyword evidence="2" id="KW-1185">Reference proteome</keyword>
<protein>
    <submittedName>
        <fullName evidence="1">Uncharacterized protein</fullName>
    </submittedName>
</protein>
<proteinExistence type="predicted"/>
<reference evidence="1 2" key="1">
    <citation type="journal article" date="2021" name="Hortic Res">
        <title>The domestication of Cucurbita argyrosperma as revealed by the genome of its wild relative.</title>
        <authorList>
            <person name="Barrera-Redondo J."/>
            <person name="Sanchez-de la Vega G."/>
            <person name="Aguirre-Liguori J.A."/>
            <person name="Castellanos-Morales G."/>
            <person name="Gutierrez-Guerrero Y.T."/>
            <person name="Aguirre-Dugua X."/>
            <person name="Aguirre-Planter E."/>
            <person name="Tenaillon M.I."/>
            <person name="Lira-Saade R."/>
            <person name="Eguiarte L.E."/>
        </authorList>
    </citation>
    <scope>NUCLEOTIDE SEQUENCE [LARGE SCALE GENOMIC DNA]</scope>
    <source>
        <strain evidence="1">JBR-2021</strain>
    </source>
</reference>
<name>A0AAV6P693_9ROSI</name>
<gene>
    <name evidence="1" type="ORF">SDJN03_00614</name>
</gene>